<dbReference type="Proteomes" id="UP000177010">
    <property type="component" value="Unassembled WGS sequence"/>
</dbReference>
<sequence length="37" mass="4356">MFTSCFGLLLYTESEPKEIILAIYTLLRLNLYLNDPF</sequence>
<gene>
    <name evidence="1" type="ORF">LASUN_02790</name>
</gene>
<dbReference type="AlphaFoldDB" id="A0A1E7XIL1"/>
<name>A0A1E7XIL1_9LACO</name>
<protein>
    <submittedName>
        <fullName evidence="1">Uncharacterized protein</fullName>
    </submittedName>
</protein>
<organism evidence="1 2">
    <name type="scientific">Lentilactobacillus sunkii</name>
    <dbReference type="NCBI Taxonomy" id="481719"/>
    <lineage>
        <taxon>Bacteria</taxon>
        <taxon>Bacillati</taxon>
        <taxon>Bacillota</taxon>
        <taxon>Bacilli</taxon>
        <taxon>Lactobacillales</taxon>
        <taxon>Lactobacillaceae</taxon>
        <taxon>Lentilactobacillus</taxon>
    </lineage>
</organism>
<dbReference type="STRING" id="481719.LASUN_02790"/>
<dbReference type="EMBL" id="MIQE01000003">
    <property type="protein sequence ID" value="OFA12940.1"/>
    <property type="molecule type" value="Genomic_DNA"/>
</dbReference>
<reference evidence="1 2" key="1">
    <citation type="submission" date="2016-09" db="EMBL/GenBank/DDBJ databases">
        <title>Genome Sequence of Lactobacillus sunkii Strain CG01.</title>
        <authorList>
            <person name="Poehlein A."/>
            <person name="Gabris C."/>
            <person name="Bengelsdorf F.R."/>
            <person name="Duerre P."/>
            <person name="Daniel R."/>
        </authorList>
    </citation>
    <scope>NUCLEOTIDE SEQUENCE [LARGE SCALE GENOMIC DNA]</scope>
    <source>
        <strain evidence="1 2">CG_D</strain>
    </source>
</reference>
<evidence type="ECO:0000313" key="2">
    <source>
        <dbReference type="Proteomes" id="UP000177010"/>
    </source>
</evidence>
<comment type="caution">
    <text evidence="1">The sequence shown here is derived from an EMBL/GenBank/DDBJ whole genome shotgun (WGS) entry which is preliminary data.</text>
</comment>
<proteinExistence type="predicted"/>
<evidence type="ECO:0000313" key="1">
    <source>
        <dbReference type="EMBL" id="OFA12940.1"/>
    </source>
</evidence>
<accession>A0A1E7XIL1</accession>